<keyword evidence="3" id="KW-1185">Reference proteome</keyword>
<gene>
    <name evidence="2" type="ORF">CSSPTR1EN2_LOCUS16826</name>
</gene>
<proteinExistence type="predicted"/>
<dbReference type="CDD" id="cd07245">
    <property type="entry name" value="VOC_like"/>
    <property type="match status" value="1"/>
</dbReference>
<dbReference type="Gene3D" id="3.10.180.10">
    <property type="entry name" value="2,3-Dihydroxybiphenyl 1,2-Dioxygenase, domain 1"/>
    <property type="match status" value="1"/>
</dbReference>
<dbReference type="InterPro" id="IPR004360">
    <property type="entry name" value="Glyas_Fos-R_dOase_dom"/>
</dbReference>
<evidence type="ECO:0000313" key="2">
    <source>
        <dbReference type="EMBL" id="CAK9223427.1"/>
    </source>
</evidence>
<dbReference type="PANTHER" id="PTHR46142">
    <property type="match status" value="1"/>
</dbReference>
<dbReference type="Pfam" id="PF00903">
    <property type="entry name" value="Glyoxalase"/>
    <property type="match status" value="1"/>
</dbReference>
<organism evidence="2 3">
    <name type="scientific">Sphagnum troendelagicum</name>
    <dbReference type="NCBI Taxonomy" id="128251"/>
    <lineage>
        <taxon>Eukaryota</taxon>
        <taxon>Viridiplantae</taxon>
        <taxon>Streptophyta</taxon>
        <taxon>Embryophyta</taxon>
        <taxon>Bryophyta</taxon>
        <taxon>Sphagnophytina</taxon>
        <taxon>Sphagnopsida</taxon>
        <taxon>Sphagnales</taxon>
        <taxon>Sphagnaceae</taxon>
        <taxon>Sphagnum</taxon>
    </lineage>
</organism>
<protein>
    <recommendedName>
        <fullName evidence="1">VOC domain-containing protein</fullName>
    </recommendedName>
</protein>
<dbReference type="EMBL" id="OZ019896">
    <property type="protein sequence ID" value="CAK9223427.1"/>
    <property type="molecule type" value="Genomic_DNA"/>
</dbReference>
<name>A0ABP0UJZ7_9BRYO</name>
<dbReference type="SUPFAM" id="SSF54593">
    <property type="entry name" value="Glyoxalase/Bleomycin resistance protein/Dihydroxybiphenyl dioxygenase"/>
    <property type="match status" value="1"/>
</dbReference>
<dbReference type="Proteomes" id="UP001497512">
    <property type="component" value="Chromosome 4"/>
</dbReference>
<dbReference type="PANTHER" id="PTHR46142:SF3">
    <property type="entry name" value="F18B13.24 PROTEIN"/>
    <property type="match status" value="1"/>
</dbReference>
<dbReference type="InterPro" id="IPR037523">
    <property type="entry name" value="VOC_core"/>
</dbReference>
<dbReference type="PROSITE" id="PS51819">
    <property type="entry name" value="VOC"/>
    <property type="match status" value="1"/>
</dbReference>
<feature type="domain" description="VOC" evidence="1">
    <location>
        <begin position="18"/>
        <end position="143"/>
    </location>
</feature>
<reference evidence="2" key="1">
    <citation type="submission" date="2024-02" db="EMBL/GenBank/DDBJ databases">
        <authorList>
            <consortium name="ELIXIR-Norway"/>
            <consortium name="Elixir Norway"/>
        </authorList>
    </citation>
    <scope>NUCLEOTIDE SEQUENCE</scope>
</reference>
<evidence type="ECO:0000313" key="3">
    <source>
        <dbReference type="Proteomes" id="UP001497512"/>
    </source>
</evidence>
<accession>A0ABP0UJZ7</accession>
<dbReference type="InterPro" id="IPR029068">
    <property type="entry name" value="Glyas_Bleomycin-R_OHBP_Dase"/>
</dbReference>
<evidence type="ECO:0000259" key="1">
    <source>
        <dbReference type="PROSITE" id="PS51819"/>
    </source>
</evidence>
<sequence>MAAGGLKKTSSSPLCLSSVNHISRNCVDLEKSVEFYENVLGFKPIKRPGSFGFAGAWLYNYGMGVHLLQVEEDIELAIQNRNREINPRDDHISFQCEDIVQVENDLKERSIKCTRRVVEEGGILVEQLFFHDPDGFMIEVCNCDNLPVEPLTSPSCNSRRYPKPFKTTTHTLASDSFTQHLQGDYRTSNEQYAMYV</sequence>